<dbReference type="FunFam" id="1.20.1070.10:FF:000010">
    <property type="entry name" value="Olfactory receptor"/>
    <property type="match status" value="1"/>
</dbReference>
<keyword evidence="5" id="KW-0552">Olfaction</keyword>
<keyword evidence="9" id="KW-0675">Receptor</keyword>
<dbReference type="Pfam" id="PF13853">
    <property type="entry name" value="7tm_4"/>
    <property type="match status" value="1"/>
</dbReference>
<keyword evidence="6 12" id="KW-1133">Transmembrane helix</keyword>
<keyword evidence="3" id="KW-0716">Sensory transduction</keyword>
<keyword evidence="7" id="KW-0297">G-protein coupled receptor</keyword>
<dbReference type="Proteomes" id="UP001181693">
    <property type="component" value="Unassembled WGS sequence"/>
</dbReference>
<dbReference type="PRINTS" id="PR00237">
    <property type="entry name" value="GPCRRHODOPSN"/>
</dbReference>
<dbReference type="Gene3D" id="1.20.1070.10">
    <property type="entry name" value="Rhodopsin 7-helix transmembrane proteins"/>
    <property type="match status" value="1"/>
</dbReference>
<keyword evidence="15" id="KW-1185">Reference proteome</keyword>
<dbReference type="GO" id="GO:0005886">
    <property type="term" value="C:plasma membrane"/>
    <property type="evidence" value="ECO:0007669"/>
    <property type="project" value="UniProtKB-SubCell"/>
</dbReference>
<dbReference type="EMBL" id="DYDO01000007">
    <property type="protein sequence ID" value="DBA20756.1"/>
    <property type="molecule type" value="Genomic_DNA"/>
</dbReference>
<keyword evidence="11" id="KW-0807">Transducer</keyword>
<feature type="transmembrane region" description="Helical" evidence="12">
    <location>
        <begin position="204"/>
        <end position="226"/>
    </location>
</feature>
<dbReference type="AlphaFoldDB" id="A0AAV2ZVK6"/>
<dbReference type="InterPro" id="IPR050516">
    <property type="entry name" value="Olfactory_GPCR"/>
</dbReference>
<evidence type="ECO:0000256" key="9">
    <source>
        <dbReference type="ARBA" id="ARBA00023170"/>
    </source>
</evidence>
<dbReference type="PANTHER" id="PTHR26452">
    <property type="entry name" value="OLFACTORY RECEPTOR"/>
    <property type="match status" value="1"/>
</dbReference>
<evidence type="ECO:0000256" key="7">
    <source>
        <dbReference type="ARBA" id="ARBA00023040"/>
    </source>
</evidence>
<dbReference type="GO" id="GO:0004984">
    <property type="term" value="F:olfactory receptor activity"/>
    <property type="evidence" value="ECO:0007669"/>
    <property type="project" value="InterPro"/>
</dbReference>
<evidence type="ECO:0000256" key="12">
    <source>
        <dbReference type="SAM" id="Phobius"/>
    </source>
</evidence>
<comment type="caution">
    <text evidence="14">The sequence shown here is derived from an EMBL/GenBank/DDBJ whole genome shotgun (WGS) entry which is preliminary data.</text>
</comment>
<evidence type="ECO:0000256" key="4">
    <source>
        <dbReference type="ARBA" id="ARBA00022692"/>
    </source>
</evidence>
<evidence type="ECO:0000256" key="8">
    <source>
        <dbReference type="ARBA" id="ARBA00023136"/>
    </source>
</evidence>
<protein>
    <recommendedName>
        <fullName evidence="13">G-protein coupled receptors family 1 profile domain-containing protein</fullName>
    </recommendedName>
</protein>
<feature type="transmembrane region" description="Helical" evidence="12">
    <location>
        <begin position="238"/>
        <end position="261"/>
    </location>
</feature>
<dbReference type="InterPro" id="IPR000276">
    <property type="entry name" value="GPCR_Rhodpsn"/>
</dbReference>
<evidence type="ECO:0000256" key="6">
    <source>
        <dbReference type="ARBA" id="ARBA00022989"/>
    </source>
</evidence>
<proteinExistence type="predicted"/>
<feature type="transmembrane region" description="Helical" evidence="12">
    <location>
        <begin position="60"/>
        <end position="86"/>
    </location>
</feature>
<sequence length="307" mass="35457">MYPANQSMVLCFFLSGISNDPFLQAPIFFLMLMTYLAILGGNIMIFLLACLDRHLQTPMYFFLCNLSLLDMLCPTVTLHRIFFHFVRGDNTISFWACMSQMFVFASLTCDELLILTAMSYDRYVAICRPLHYQIIMSRRFCCMLTTTCWVIGFVQVLPLVVLLSQCNCFNSNKINHFFCDTVELISLPCTKTSSMELLNFVNGLLLAIFPFFLTFCPYIFIVVTILKIPSSKRRYKTFYTCSSHLTVVILLYTSLVCQYLNPMGNNSSNKHYSLFNTALVPLLNPLIYSLKNKDVNEALRRRCRLVY</sequence>
<evidence type="ECO:0000313" key="15">
    <source>
        <dbReference type="Proteomes" id="UP001181693"/>
    </source>
</evidence>
<feature type="domain" description="G-protein coupled receptors family 1 profile" evidence="13">
    <location>
        <begin position="41"/>
        <end position="288"/>
    </location>
</feature>
<dbReference type="GO" id="GO:0004930">
    <property type="term" value="F:G protein-coupled receptor activity"/>
    <property type="evidence" value="ECO:0007669"/>
    <property type="project" value="UniProtKB-KW"/>
</dbReference>
<gene>
    <name evidence="14" type="ORF">GDO54_017502</name>
</gene>
<comment type="subcellular location">
    <subcellularLocation>
        <location evidence="1">Cell membrane</location>
        <topology evidence="1">Multi-pass membrane protein</topology>
    </subcellularLocation>
</comment>
<name>A0AAV2ZVK6_PYXAD</name>
<dbReference type="SUPFAM" id="SSF81321">
    <property type="entry name" value="Family A G protein-coupled receptor-like"/>
    <property type="match status" value="1"/>
</dbReference>
<evidence type="ECO:0000256" key="2">
    <source>
        <dbReference type="ARBA" id="ARBA00022475"/>
    </source>
</evidence>
<evidence type="ECO:0000313" key="14">
    <source>
        <dbReference type="EMBL" id="DBA20756.1"/>
    </source>
</evidence>
<evidence type="ECO:0000256" key="1">
    <source>
        <dbReference type="ARBA" id="ARBA00004651"/>
    </source>
</evidence>
<accession>A0AAV2ZVK6</accession>
<feature type="transmembrane region" description="Helical" evidence="12">
    <location>
        <begin position="140"/>
        <end position="163"/>
    </location>
</feature>
<dbReference type="CDD" id="cd13954">
    <property type="entry name" value="7tmA_OR"/>
    <property type="match status" value="1"/>
</dbReference>
<dbReference type="PRINTS" id="PR00245">
    <property type="entry name" value="OLFACTORYR"/>
</dbReference>
<reference evidence="14" key="1">
    <citation type="thesis" date="2020" institute="ProQuest LLC" country="789 East Eisenhower Parkway, Ann Arbor, MI, USA">
        <title>Comparative Genomics and Chromosome Evolution.</title>
        <authorList>
            <person name="Mudd A.B."/>
        </authorList>
    </citation>
    <scope>NUCLEOTIDE SEQUENCE</scope>
    <source>
        <strain evidence="14">1538</strain>
        <tissue evidence="14">Blood</tissue>
    </source>
</reference>
<evidence type="ECO:0000256" key="11">
    <source>
        <dbReference type="ARBA" id="ARBA00023224"/>
    </source>
</evidence>
<feature type="transmembrane region" description="Helical" evidence="12">
    <location>
        <begin position="27"/>
        <end position="48"/>
    </location>
</feature>
<evidence type="ECO:0000259" key="13">
    <source>
        <dbReference type="PROSITE" id="PS50262"/>
    </source>
</evidence>
<keyword evidence="10" id="KW-0325">Glycoprotein</keyword>
<dbReference type="InterPro" id="IPR017452">
    <property type="entry name" value="GPCR_Rhodpsn_7TM"/>
</dbReference>
<evidence type="ECO:0000256" key="10">
    <source>
        <dbReference type="ARBA" id="ARBA00023180"/>
    </source>
</evidence>
<feature type="transmembrane region" description="Helical" evidence="12">
    <location>
        <begin position="92"/>
        <end position="120"/>
    </location>
</feature>
<keyword evidence="8 12" id="KW-0472">Membrane</keyword>
<evidence type="ECO:0000256" key="5">
    <source>
        <dbReference type="ARBA" id="ARBA00022725"/>
    </source>
</evidence>
<organism evidence="14 15">
    <name type="scientific">Pyxicephalus adspersus</name>
    <name type="common">African bullfrog</name>
    <dbReference type="NCBI Taxonomy" id="30357"/>
    <lineage>
        <taxon>Eukaryota</taxon>
        <taxon>Metazoa</taxon>
        <taxon>Chordata</taxon>
        <taxon>Craniata</taxon>
        <taxon>Vertebrata</taxon>
        <taxon>Euteleostomi</taxon>
        <taxon>Amphibia</taxon>
        <taxon>Batrachia</taxon>
        <taxon>Anura</taxon>
        <taxon>Neobatrachia</taxon>
        <taxon>Ranoidea</taxon>
        <taxon>Pyxicephalidae</taxon>
        <taxon>Pyxicephalinae</taxon>
        <taxon>Pyxicephalus</taxon>
    </lineage>
</organism>
<keyword evidence="4 12" id="KW-0812">Transmembrane</keyword>
<dbReference type="PROSITE" id="PS50262">
    <property type="entry name" value="G_PROTEIN_RECEP_F1_2"/>
    <property type="match status" value="1"/>
</dbReference>
<dbReference type="InterPro" id="IPR000725">
    <property type="entry name" value="Olfact_rcpt"/>
</dbReference>
<evidence type="ECO:0000256" key="3">
    <source>
        <dbReference type="ARBA" id="ARBA00022606"/>
    </source>
</evidence>
<keyword evidence="2" id="KW-1003">Cell membrane</keyword>
<feature type="transmembrane region" description="Helical" evidence="12">
    <location>
        <begin position="273"/>
        <end position="290"/>
    </location>
</feature>